<keyword evidence="3" id="KW-0238">DNA-binding</keyword>
<dbReference type="Proteomes" id="UP001610446">
    <property type="component" value="Unassembled WGS sequence"/>
</dbReference>
<evidence type="ECO:0000256" key="4">
    <source>
        <dbReference type="ARBA" id="ARBA00023163"/>
    </source>
</evidence>
<evidence type="ECO:0000313" key="8">
    <source>
        <dbReference type="EMBL" id="KAL2833075.1"/>
    </source>
</evidence>
<feature type="compositionally biased region" description="Polar residues" evidence="6">
    <location>
        <begin position="813"/>
        <end position="826"/>
    </location>
</feature>
<dbReference type="CDD" id="cd00067">
    <property type="entry name" value="GAL4"/>
    <property type="match status" value="1"/>
</dbReference>
<evidence type="ECO:0000259" key="7">
    <source>
        <dbReference type="PROSITE" id="PS50048"/>
    </source>
</evidence>
<feature type="region of interest" description="Disordered" evidence="6">
    <location>
        <begin position="811"/>
        <end position="832"/>
    </location>
</feature>
<dbReference type="PROSITE" id="PS50048">
    <property type="entry name" value="ZN2_CY6_FUNGAL_2"/>
    <property type="match status" value="1"/>
</dbReference>
<dbReference type="InterPro" id="IPR007219">
    <property type="entry name" value="XnlR_reg_dom"/>
</dbReference>
<gene>
    <name evidence="8" type="ORF">BJY01DRAFT_225619</name>
</gene>
<dbReference type="SMART" id="SM00906">
    <property type="entry name" value="Fungal_trans"/>
    <property type="match status" value="1"/>
</dbReference>
<feature type="compositionally biased region" description="Low complexity" evidence="6">
    <location>
        <begin position="95"/>
        <end position="106"/>
    </location>
</feature>
<keyword evidence="5" id="KW-0539">Nucleus</keyword>
<dbReference type="InterPro" id="IPR050987">
    <property type="entry name" value="AtrR-like"/>
</dbReference>
<dbReference type="Gene3D" id="4.10.240.10">
    <property type="entry name" value="Zn(2)-C6 fungal-type DNA-binding domain"/>
    <property type="match status" value="1"/>
</dbReference>
<feature type="region of interest" description="Disordered" evidence="6">
    <location>
        <begin position="54"/>
        <end position="112"/>
    </location>
</feature>
<name>A0ABR4IZB5_9EURO</name>
<proteinExistence type="predicted"/>
<evidence type="ECO:0000256" key="1">
    <source>
        <dbReference type="ARBA" id="ARBA00022723"/>
    </source>
</evidence>
<accession>A0ABR4IZB5</accession>
<dbReference type="SMART" id="SM00066">
    <property type="entry name" value="GAL4"/>
    <property type="match status" value="1"/>
</dbReference>
<evidence type="ECO:0000256" key="3">
    <source>
        <dbReference type="ARBA" id="ARBA00023125"/>
    </source>
</evidence>
<dbReference type="PANTHER" id="PTHR46910">
    <property type="entry name" value="TRANSCRIPTION FACTOR PDR1"/>
    <property type="match status" value="1"/>
</dbReference>
<keyword evidence="4" id="KW-0804">Transcription</keyword>
<comment type="caution">
    <text evidence="8">The sequence shown here is derived from an EMBL/GenBank/DDBJ whole genome shotgun (WGS) entry which is preliminary data.</text>
</comment>
<dbReference type="CDD" id="cd12148">
    <property type="entry name" value="fungal_TF_MHR"/>
    <property type="match status" value="1"/>
</dbReference>
<keyword evidence="9" id="KW-1185">Reference proteome</keyword>
<feature type="compositionally biased region" description="Acidic residues" evidence="6">
    <location>
        <begin position="17"/>
        <end position="27"/>
    </location>
</feature>
<dbReference type="Pfam" id="PF04082">
    <property type="entry name" value="Fungal_trans"/>
    <property type="match status" value="1"/>
</dbReference>
<feature type="domain" description="Zn(2)-C6 fungal-type" evidence="7">
    <location>
        <begin position="44"/>
        <end position="73"/>
    </location>
</feature>
<feature type="compositionally biased region" description="Basic and acidic residues" evidence="6">
    <location>
        <begin position="74"/>
        <end position="88"/>
    </location>
</feature>
<dbReference type="InterPro" id="IPR001138">
    <property type="entry name" value="Zn2Cys6_DnaBD"/>
</dbReference>
<reference evidence="8 9" key="1">
    <citation type="submission" date="2024-07" db="EMBL/GenBank/DDBJ databases">
        <title>Section-level genome sequencing and comparative genomics of Aspergillus sections Usti and Cavernicolus.</title>
        <authorList>
            <consortium name="Lawrence Berkeley National Laboratory"/>
            <person name="Nybo J.L."/>
            <person name="Vesth T.C."/>
            <person name="Theobald S."/>
            <person name="Frisvad J.C."/>
            <person name="Larsen T.O."/>
            <person name="Kjaerboelling I."/>
            <person name="Rothschild-Mancinelli K."/>
            <person name="Lyhne E.K."/>
            <person name="Kogle M.E."/>
            <person name="Barry K."/>
            <person name="Clum A."/>
            <person name="Na H."/>
            <person name="Ledsgaard L."/>
            <person name="Lin J."/>
            <person name="Lipzen A."/>
            <person name="Kuo A."/>
            <person name="Riley R."/>
            <person name="Mondo S."/>
            <person name="Labutti K."/>
            <person name="Haridas S."/>
            <person name="Pangalinan J."/>
            <person name="Salamov A.A."/>
            <person name="Simmons B.A."/>
            <person name="Magnuson J.K."/>
            <person name="Chen J."/>
            <person name="Drula E."/>
            <person name="Henrissat B."/>
            <person name="Wiebenga A."/>
            <person name="Lubbers R.J."/>
            <person name="Gomes A.C."/>
            <person name="Makela M.R."/>
            <person name="Stajich J."/>
            <person name="Grigoriev I.V."/>
            <person name="Mortensen U.H."/>
            <person name="De Vries R.P."/>
            <person name="Baker S.E."/>
            <person name="Andersen M.R."/>
        </authorList>
    </citation>
    <scope>NUCLEOTIDE SEQUENCE [LARGE SCALE GENOMIC DNA]</scope>
    <source>
        <strain evidence="8 9">CBS 123904</strain>
    </source>
</reference>
<dbReference type="EMBL" id="JBFXLU010000252">
    <property type="protein sequence ID" value="KAL2833075.1"/>
    <property type="molecule type" value="Genomic_DNA"/>
</dbReference>
<sequence length="860" mass="94948">MDTSRVPAPGGGRGDVEAESPDNDTEPVEPPQKRQKRGSYVSNACDECQRRKIKCDSSRPCNPCHLSGRSCSRQKADLRRRERIRASPDDDGETRSSSSSRESSGRVTMRDLSDRLARVERLLEVTVTALLPAGGRATHDSGAPESIVMGGRDGSSATIALSTASSIVTARPSLLPGSTSTFPGAFSGETSIESSLQQVEAQLVLEQAGDAEDNHNLNHNQQSEMMMTTPVLTPVPTPAGAANGTFEGRGTSNLHQIFRKYDISGDGDQWPSLLDVFSDEVHILYPFLGRCELRKRYTLMTRSHRIFGHLGSEMLGAESRVSVAQVLLCLAIGQCTASPRVAGQGGRHSAGWSLYSAAMELFGPLLECFGECPDQMLVLQTLTLMVIYLFRLDIVSKAEKILVLAISHAHHLGLHRSQSDTTSSLTPAELESRHRLWWSLYILDRRLATETGHPFLISDLNVDTPLPRELPGGEDRFSNTSSQAGSIRAPPSETPIPYLVAMVSYSRVLGKVWEELYGTPGRYANGNPSMREYLERLLYGVQGQVPLEFRYSAEALGETHSPRAPWWFVKQKALMQIRWLSLRVLICKPTLQQQFTSTPRIIPRFFASEDESLTLHLTSRIIKHSMNLPAEQTVFTFPFFHDLLRAVIITLGLLVKGPSLREQCQELVVHGLRLLESFCHKTWASGKLVRTVARLGRIVSRLFGESNDDYDDDDGQRVPILSTGQPRAFETQAAEGPLYSSAQTPDELRVNTAVVSRSESFQEQQNPSGVQQVQADEIAGGNDPLNAGFSHLADLSMADFDFERDFVYPRGASLNTPSPQIGTSSQDTRHGRESVSRDLEWLRALFGDYLDADLIVGLDE</sequence>
<evidence type="ECO:0000256" key="2">
    <source>
        <dbReference type="ARBA" id="ARBA00023015"/>
    </source>
</evidence>
<evidence type="ECO:0000256" key="5">
    <source>
        <dbReference type="ARBA" id="ARBA00023242"/>
    </source>
</evidence>
<evidence type="ECO:0000256" key="6">
    <source>
        <dbReference type="SAM" id="MobiDB-lite"/>
    </source>
</evidence>
<organism evidence="8 9">
    <name type="scientific">Aspergillus pseudoustus</name>
    <dbReference type="NCBI Taxonomy" id="1810923"/>
    <lineage>
        <taxon>Eukaryota</taxon>
        <taxon>Fungi</taxon>
        <taxon>Dikarya</taxon>
        <taxon>Ascomycota</taxon>
        <taxon>Pezizomycotina</taxon>
        <taxon>Eurotiomycetes</taxon>
        <taxon>Eurotiomycetidae</taxon>
        <taxon>Eurotiales</taxon>
        <taxon>Aspergillaceae</taxon>
        <taxon>Aspergillus</taxon>
        <taxon>Aspergillus subgen. Nidulantes</taxon>
    </lineage>
</organism>
<evidence type="ECO:0000313" key="9">
    <source>
        <dbReference type="Proteomes" id="UP001610446"/>
    </source>
</evidence>
<feature type="region of interest" description="Disordered" evidence="6">
    <location>
        <begin position="1"/>
        <end position="42"/>
    </location>
</feature>
<dbReference type="InterPro" id="IPR036864">
    <property type="entry name" value="Zn2-C6_fun-type_DNA-bd_sf"/>
</dbReference>
<keyword evidence="2" id="KW-0805">Transcription regulation</keyword>
<dbReference type="SUPFAM" id="SSF57701">
    <property type="entry name" value="Zn2/Cys6 DNA-binding domain"/>
    <property type="match status" value="1"/>
</dbReference>
<keyword evidence="1" id="KW-0479">Metal-binding</keyword>
<dbReference type="Pfam" id="PF00172">
    <property type="entry name" value="Zn_clus"/>
    <property type="match status" value="1"/>
</dbReference>
<dbReference type="PANTHER" id="PTHR46910:SF1">
    <property type="entry name" value="MISCELLANEOUS ZN(II)2CYS6 TRANSCRIPTION FACTOR (EUROFUNG)-RELATED"/>
    <property type="match status" value="1"/>
</dbReference>
<protein>
    <submittedName>
        <fullName evidence="8">Fungal-specific transcription factor domain-containing protein</fullName>
    </submittedName>
</protein>